<keyword evidence="6" id="KW-1185">Reference proteome</keyword>
<gene>
    <name evidence="7 8 9 10 11" type="primary">LOC107434599</name>
</gene>
<protein>
    <submittedName>
        <fullName evidence="7 8">WAT1-related protein At5g40210 isoform X1</fullName>
    </submittedName>
</protein>
<sequence length="149" mass="16304">MITVAFCCFFVSMEISLVSLIIIKDPNAWRLQFDVTLVAVLFSISILTDLKGIGNAFRGGVITWCLKRKGPSYVSIFKPLALVIADVVDVTFLGEGLYFGSLVGGVVIVAGFYAVMWGKAKEEKSLKNTDKVECLDSSDESSPLLQNRQ</sequence>
<evidence type="ECO:0000313" key="9">
    <source>
        <dbReference type="RefSeq" id="XP_060669264.1"/>
    </source>
</evidence>
<dbReference type="PANTHER" id="PTHR31218">
    <property type="entry name" value="WAT1-RELATED PROTEIN"/>
    <property type="match status" value="1"/>
</dbReference>
<organism evidence="6 7">
    <name type="scientific">Ziziphus jujuba</name>
    <name type="common">Chinese jujube</name>
    <name type="synonym">Ziziphus sativa</name>
    <dbReference type="NCBI Taxonomy" id="326968"/>
    <lineage>
        <taxon>Eukaryota</taxon>
        <taxon>Viridiplantae</taxon>
        <taxon>Streptophyta</taxon>
        <taxon>Embryophyta</taxon>
        <taxon>Tracheophyta</taxon>
        <taxon>Spermatophyta</taxon>
        <taxon>Magnoliopsida</taxon>
        <taxon>eudicotyledons</taxon>
        <taxon>Gunneridae</taxon>
        <taxon>Pentapetalae</taxon>
        <taxon>rosids</taxon>
        <taxon>fabids</taxon>
        <taxon>Rosales</taxon>
        <taxon>Rhamnaceae</taxon>
        <taxon>Paliureae</taxon>
        <taxon>Ziziphus</taxon>
    </lineage>
</organism>
<keyword evidence="4 5" id="KW-0472">Membrane</keyword>
<dbReference type="SUPFAM" id="SSF103481">
    <property type="entry name" value="Multidrug resistance efflux transporter EmrE"/>
    <property type="match status" value="1"/>
</dbReference>
<dbReference type="RefSeq" id="XP_060669265.1">
    <property type="nucleotide sequence ID" value="XM_060813282.1"/>
</dbReference>
<evidence type="ECO:0000256" key="4">
    <source>
        <dbReference type="ARBA" id="ARBA00023136"/>
    </source>
</evidence>
<comment type="subcellular location">
    <subcellularLocation>
        <location evidence="1">Membrane</location>
        <topology evidence="1">Multi-pass membrane protein</topology>
    </subcellularLocation>
</comment>
<evidence type="ECO:0000256" key="5">
    <source>
        <dbReference type="SAM" id="Phobius"/>
    </source>
</evidence>
<evidence type="ECO:0000313" key="11">
    <source>
        <dbReference type="RefSeq" id="XP_060669266.1"/>
    </source>
</evidence>
<dbReference type="RefSeq" id="XP_060669263.1">
    <property type="nucleotide sequence ID" value="XM_060813280.1"/>
</dbReference>
<evidence type="ECO:0000313" key="10">
    <source>
        <dbReference type="RefSeq" id="XP_060669265.1"/>
    </source>
</evidence>
<feature type="transmembrane region" description="Helical" evidence="5">
    <location>
        <begin position="71"/>
        <end position="92"/>
    </location>
</feature>
<accession>A0ABM3I284</accession>
<dbReference type="GeneID" id="107434599"/>
<name>A0ABM3I284_ZIZJJ</name>
<evidence type="ECO:0000313" key="7">
    <source>
        <dbReference type="RefSeq" id="XP_048319057.2"/>
    </source>
</evidence>
<keyword evidence="2 5" id="KW-0812">Transmembrane</keyword>
<evidence type="ECO:0000313" key="6">
    <source>
        <dbReference type="Proteomes" id="UP001652623"/>
    </source>
</evidence>
<evidence type="ECO:0000313" key="8">
    <source>
        <dbReference type="RefSeq" id="XP_060669263.1"/>
    </source>
</evidence>
<dbReference type="InterPro" id="IPR037185">
    <property type="entry name" value="EmrE-like"/>
</dbReference>
<proteinExistence type="predicted"/>
<keyword evidence="3 5" id="KW-1133">Transmembrane helix</keyword>
<feature type="transmembrane region" description="Helical" evidence="5">
    <location>
        <begin position="30"/>
        <end position="50"/>
    </location>
</feature>
<evidence type="ECO:0000256" key="2">
    <source>
        <dbReference type="ARBA" id="ARBA00022692"/>
    </source>
</evidence>
<dbReference type="RefSeq" id="XP_048319057.2">
    <property type="nucleotide sequence ID" value="XM_048463100.2"/>
</dbReference>
<dbReference type="RefSeq" id="XP_060669266.1">
    <property type="nucleotide sequence ID" value="XM_060813283.1"/>
</dbReference>
<evidence type="ECO:0000256" key="1">
    <source>
        <dbReference type="ARBA" id="ARBA00004141"/>
    </source>
</evidence>
<feature type="transmembrane region" description="Helical" evidence="5">
    <location>
        <begin position="98"/>
        <end position="117"/>
    </location>
</feature>
<dbReference type="RefSeq" id="XP_060669264.1">
    <property type="nucleotide sequence ID" value="XM_060813281.1"/>
</dbReference>
<reference evidence="7 8" key="1">
    <citation type="submission" date="2025-05" db="UniProtKB">
        <authorList>
            <consortium name="RefSeq"/>
        </authorList>
    </citation>
    <scope>IDENTIFICATION</scope>
    <source>
        <tissue evidence="7 8">Seedling</tissue>
    </source>
</reference>
<evidence type="ECO:0000256" key="3">
    <source>
        <dbReference type="ARBA" id="ARBA00022989"/>
    </source>
</evidence>
<dbReference type="InterPro" id="IPR030184">
    <property type="entry name" value="WAT1-related"/>
</dbReference>
<dbReference type="Proteomes" id="UP001652623">
    <property type="component" value="Chromosome 12"/>
</dbReference>